<protein>
    <recommendedName>
        <fullName evidence="2">histidine kinase</fullName>
        <ecNumber evidence="2">2.7.13.3</ecNumber>
    </recommendedName>
</protein>
<dbReference type="GO" id="GO:0000155">
    <property type="term" value="F:phosphorelay sensor kinase activity"/>
    <property type="evidence" value="ECO:0007669"/>
    <property type="project" value="InterPro"/>
</dbReference>
<evidence type="ECO:0000256" key="1">
    <source>
        <dbReference type="ARBA" id="ARBA00000085"/>
    </source>
</evidence>
<evidence type="ECO:0000256" key="8">
    <source>
        <dbReference type="ARBA" id="ARBA00023012"/>
    </source>
</evidence>
<evidence type="ECO:0000313" key="14">
    <source>
        <dbReference type="EMBL" id="EFE89377.1"/>
    </source>
</evidence>
<evidence type="ECO:0000259" key="13">
    <source>
        <dbReference type="Pfam" id="PF23539"/>
    </source>
</evidence>
<feature type="region of interest" description="Disordered" evidence="9">
    <location>
        <begin position="927"/>
        <end position="966"/>
    </location>
</feature>
<feature type="transmembrane region" description="Helical" evidence="10">
    <location>
        <begin position="710"/>
        <end position="733"/>
    </location>
</feature>
<feature type="transmembrane region" description="Helical" evidence="10">
    <location>
        <begin position="261"/>
        <end position="285"/>
    </location>
</feature>
<dbReference type="PANTHER" id="PTHR24421">
    <property type="entry name" value="NITRATE/NITRITE SENSOR PROTEIN NARX-RELATED"/>
    <property type="match status" value="1"/>
</dbReference>
<keyword evidence="5" id="KW-0547">Nucleotide-binding</keyword>
<feature type="transmembrane region" description="Helical" evidence="10">
    <location>
        <begin position="337"/>
        <end position="356"/>
    </location>
</feature>
<feature type="domain" description="Histidine kinase/HSP90-like ATPase" evidence="11">
    <location>
        <begin position="492"/>
        <end position="582"/>
    </location>
</feature>
<dbReference type="Pfam" id="PF07730">
    <property type="entry name" value="HisKA_3"/>
    <property type="match status" value="1"/>
</dbReference>
<feature type="domain" description="DUF7134" evidence="13">
    <location>
        <begin position="630"/>
        <end position="760"/>
    </location>
</feature>
<evidence type="ECO:0000256" key="2">
    <source>
        <dbReference type="ARBA" id="ARBA00012438"/>
    </source>
</evidence>
<dbReference type="CDD" id="cd16917">
    <property type="entry name" value="HATPase_UhpB-NarQ-NarX-like"/>
    <property type="match status" value="1"/>
</dbReference>
<feature type="transmembrane region" description="Helical" evidence="10">
    <location>
        <begin position="191"/>
        <end position="212"/>
    </location>
</feature>
<keyword evidence="15" id="KW-1185">Reference proteome</keyword>
<keyword evidence="10" id="KW-0472">Membrane</keyword>
<keyword evidence="10" id="KW-0812">Transmembrane</keyword>
<evidence type="ECO:0000256" key="10">
    <source>
        <dbReference type="SAM" id="Phobius"/>
    </source>
</evidence>
<evidence type="ECO:0000259" key="11">
    <source>
        <dbReference type="Pfam" id="PF02518"/>
    </source>
</evidence>
<dbReference type="PANTHER" id="PTHR24421:SF10">
    <property type="entry name" value="NITRATE_NITRITE SENSOR PROTEIN NARQ"/>
    <property type="match status" value="1"/>
</dbReference>
<keyword evidence="7" id="KW-0067">ATP-binding</keyword>
<evidence type="ECO:0000256" key="5">
    <source>
        <dbReference type="ARBA" id="ARBA00022741"/>
    </source>
</evidence>
<feature type="transmembrane region" description="Helical" evidence="10">
    <location>
        <begin position="160"/>
        <end position="179"/>
    </location>
</feature>
<dbReference type="Proteomes" id="UP000003191">
    <property type="component" value="Unassembled WGS sequence"/>
</dbReference>
<proteinExistence type="predicted"/>
<dbReference type="EMBL" id="ACCG02000009">
    <property type="protein sequence ID" value="EFE89377.1"/>
    <property type="molecule type" value="Genomic_DNA"/>
</dbReference>
<dbReference type="InterPro" id="IPR050482">
    <property type="entry name" value="Sensor_HK_TwoCompSys"/>
</dbReference>
<dbReference type="Pfam" id="PF02518">
    <property type="entry name" value="HATPase_c"/>
    <property type="match status" value="1"/>
</dbReference>
<feature type="transmembrane region" description="Helical" evidence="10">
    <location>
        <begin position="637"/>
        <end position="654"/>
    </location>
</feature>
<dbReference type="InterPro" id="IPR003594">
    <property type="entry name" value="HATPase_dom"/>
</dbReference>
<feature type="domain" description="Signal transduction histidine kinase subgroup 3 dimerisation and phosphoacceptor" evidence="12">
    <location>
        <begin position="389"/>
        <end position="452"/>
    </location>
</feature>
<feature type="transmembrane region" description="Helical" evidence="10">
    <location>
        <begin position="219"/>
        <end position="241"/>
    </location>
</feature>
<comment type="caution">
    <text evidence="14">The sequence shown here is derived from an EMBL/GenBank/DDBJ whole genome shotgun (WGS) entry which is preliminary data.</text>
</comment>
<sequence length="966" mass="104396">MGGGNTGHGVRVHARRTTSTTLVGQNHTKMLGGLFNPAIGGGTVQTRALTAGTSLQEDQQRQVIVHVFGRGDHTVEQFDGFAVECLAWLMAGPSERNVNGMVLDGEARYIVFAQQCHGSNSSPQIRLKGDVGLLTDTLALGRMEMVAHVRAWFARKPSHTLLWDTLLAAVLTFGLIPLISSTSSSSTPGLLFVSNNYSLLFWSLPTFVPLMLRRYQPEIAAWLFVALTAAHLVFGPSMTYGDFYTLIILYSVLVYGNPKHSLRFIITAFAMGLAAAAVWAVSMNVGPLFKSGSSNAWTAWISWLPTAATMPICPASPGLISEPSVSNCGIKMLRDTGVLALCMEISVLSIIIMALWQRARKATLTAMRERNASIVAREAEETHIAALAERARIARDMHDVVAHTLSTIIVQSDGGRYAGAHDLAVAKHTMSTIRHEAERAQRDMQRLFGVFGTDDDAGYADIDSLFDGHLVVSRRVTGKSRPDRLTSDADAAVFRLVQEALTNTRKHAGEGAKASIDEVWSDDGLAITVSDNGQGAASAADGHAPGYGLMGMHERIESLGGSVYAGPGPNGGFIVAATIPLSPEIAQTAIEPSDALSSTITRLRKLLDSIRPKPLDQGDTGESNWVARFAQWTERHYLLVDILITVALIAMFSSATRSELQMMTVSNDPVQPNTVLNMTLTIIMLAPLAFRRRFPEGSALVMAILSTVQLLFLPSILTVNMFALVSVHAAALYGREQAWKWVSVALVADSWLAGIKVMSGWNGYDMLIQMLLPLNGESAMSRWLLVLSGLIPGGVVMLFGFACIAMARWSRSRGSNALVLMQREEALKAEQERQKVLAANLERNRIGTAMQAEVLNTLESVITQADDGLAMLNSEPAPDGEQIIAAFTVIGERGRAALAHMRQLLTVLRETGFSDEMHEGAQPDMQLRPAAPLSSQMRQVESTSQTDSSTNMNSGNNQGVHGAALE</sequence>
<feature type="transmembrane region" description="Helical" evidence="10">
    <location>
        <begin position="674"/>
        <end position="690"/>
    </location>
</feature>
<evidence type="ECO:0000256" key="3">
    <source>
        <dbReference type="ARBA" id="ARBA00022553"/>
    </source>
</evidence>
<dbReference type="HOGENOM" id="CLU_345367_0_0_11"/>
<feature type="domain" description="DUF7134" evidence="13">
    <location>
        <begin position="158"/>
        <end position="299"/>
    </location>
</feature>
<name>D4BNY9_BIFBR</name>
<evidence type="ECO:0000256" key="6">
    <source>
        <dbReference type="ARBA" id="ARBA00022777"/>
    </source>
</evidence>
<gene>
    <name evidence="14" type="ORF">BIFBRE_03798</name>
</gene>
<organism evidence="14 15">
    <name type="scientific">Bifidobacterium breve DSM 20213 = JCM 1192</name>
    <dbReference type="NCBI Taxonomy" id="518634"/>
    <lineage>
        <taxon>Bacteria</taxon>
        <taxon>Bacillati</taxon>
        <taxon>Actinomycetota</taxon>
        <taxon>Actinomycetes</taxon>
        <taxon>Bifidobacteriales</taxon>
        <taxon>Bifidobacteriaceae</taxon>
        <taxon>Bifidobacterium</taxon>
    </lineage>
</organism>
<dbReference type="SUPFAM" id="SSF55874">
    <property type="entry name" value="ATPase domain of HSP90 chaperone/DNA topoisomerase II/histidine kinase"/>
    <property type="match status" value="1"/>
</dbReference>
<keyword evidence="10" id="KW-1133">Transmembrane helix</keyword>
<dbReference type="GO" id="GO:0016020">
    <property type="term" value="C:membrane"/>
    <property type="evidence" value="ECO:0007669"/>
    <property type="project" value="InterPro"/>
</dbReference>
<keyword evidence="8" id="KW-0902">Two-component regulatory system</keyword>
<dbReference type="GO" id="GO:0005524">
    <property type="term" value="F:ATP binding"/>
    <property type="evidence" value="ECO:0007669"/>
    <property type="project" value="UniProtKB-KW"/>
</dbReference>
<comment type="catalytic activity">
    <reaction evidence="1">
        <text>ATP + protein L-histidine = ADP + protein N-phospho-L-histidine.</text>
        <dbReference type="EC" id="2.7.13.3"/>
    </reaction>
</comment>
<keyword evidence="6 14" id="KW-0418">Kinase</keyword>
<evidence type="ECO:0000256" key="7">
    <source>
        <dbReference type="ARBA" id="ARBA00022840"/>
    </source>
</evidence>
<evidence type="ECO:0000256" key="9">
    <source>
        <dbReference type="SAM" id="MobiDB-lite"/>
    </source>
</evidence>
<dbReference type="InterPro" id="IPR036890">
    <property type="entry name" value="HATPase_C_sf"/>
</dbReference>
<accession>D4BNY9</accession>
<evidence type="ECO:0000259" key="12">
    <source>
        <dbReference type="Pfam" id="PF07730"/>
    </source>
</evidence>
<dbReference type="InterPro" id="IPR055558">
    <property type="entry name" value="DUF7134"/>
</dbReference>
<dbReference type="Pfam" id="PF23539">
    <property type="entry name" value="DUF7134"/>
    <property type="match status" value="2"/>
</dbReference>
<reference evidence="14 15" key="1">
    <citation type="submission" date="2010-02" db="EMBL/GenBank/DDBJ databases">
        <authorList>
            <person name="Weinstock G."/>
            <person name="Sodergren E."/>
            <person name="Clifton S."/>
            <person name="Fulton L."/>
            <person name="Fulton B."/>
            <person name="Courtney L."/>
            <person name="Fronick C."/>
            <person name="Harrison M."/>
            <person name="Strong C."/>
            <person name="Farmer C."/>
            <person name="Delahaunty K."/>
            <person name="Markovic C."/>
            <person name="Hall O."/>
            <person name="Minx P."/>
            <person name="Tomlinson C."/>
            <person name="Mitreva M."/>
            <person name="Nelson J."/>
            <person name="Hou S."/>
            <person name="Wollam A."/>
            <person name="Pepin K.H."/>
            <person name="Johnson M."/>
            <person name="Bhonagiri V."/>
            <person name="Zhang X."/>
            <person name="Suruliraj S."/>
            <person name="Warren W."/>
            <person name="Chinwalla A."/>
            <person name="Mardis E.R."/>
            <person name="Wilson R.K."/>
        </authorList>
    </citation>
    <scope>NUCLEOTIDE SEQUENCE [LARGE SCALE GENOMIC DNA]</scope>
    <source>
        <strain evidence="14 15">DSM 20213</strain>
    </source>
</reference>
<dbReference type="EC" id="2.7.13.3" evidence="2"/>
<feature type="transmembrane region" description="Helical" evidence="10">
    <location>
        <begin position="297"/>
        <end position="317"/>
    </location>
</feature>
<dbReference type="Gene3D" id="3.30.565.10">
    <property type="entry name" value="Histidine kinase-like ATPase, C-terminal domain"/>
    <property type="match status" value="1"/>
</dbReference>
<dbReference type="PATRIC" id="fig|518634.7.peg.854"/>
<keyword evidence="3" id="KW-0597">Phosphoprotein</keyword>
<dbReference type="Gene3D" id="1.20.5.1930">
    <property type="match status" value="1"/>
</dbReference>
<evidence type="ECO:0000256" key="4">
    <source>
        <dbReference type="ARBA" id="ARBA00022679"/>
    </source>
</evidence>
<feature type="transmembrane region" description="Helical" evidence="10">
    <location>
        <begin position="783"/>
        <end position="807"/>
    </location>
</feature>
<dbReference type="AlphaFoldDB" id="D4BNY9"/>
<evidence type="ECO:0000313" key="15">
    <source>
        <dbReference type="Proteomes" id="UP000003191"/>
    </source>
</evidence>
<dbReference type="GO" id="GO:0046983">
    <property type="term" value="F:protein dimerization activity"/>
    <property type="evidence" value="ECO:0007669"/>
    <property type="project" value="InterPro"/>
</dbReference>
<keyword evidence="4" id="KW-0808">Transferase</keyword>
<dbReference type="STRING" id="1685.RY69_1166"/>
<dbReference type="InterPro" id="IPR011712">
    <property type="entry name" value="Sig_transdc_His_kin_sub3_dim/P"/>
</dbReference>
<feature type="compositionally biased region" description="Polar residues" evidence="9">
    <location>
        <begin position="933"/>
        <end position="959"/>
    </location>
</feature>